<dbReference type="GO" id="GO:0005737">
    <property type="term" value="C:cytoplasm"/>
    <property type="evidence" value="ECO:0007669"/>
    <property type="project" value="UniProtKB-SubCell"/>
</dbReference>
<dbReference type="Proteomes" id="UP000253664">
    <property type="component" value="Unassembled WGS sequence"/>
</dbReference>
<evidence type="ECO:0000256" key="7">
    <source>
        <dbReference type="ARBA" id="ARBA00023163"/>
    </source>
</evidence>
<gene>
    <name evidence="10" type="ORF">L249_6602</name>
</gene>
<feature type="compositionally biased region" description="Basic and acidic residues" evidence="9">
    <location>
        <begin position="1"/>
        <end position="19"/>
    </location>
</feature>
<sequence>MMESRLRRTLEGGDRDREQATPSPTRQRQGAMTSSPTSRKKNRQRQTKTTSSPTTKTDDALTRLDVNVRASTSTTAEEKKKELMVNDDDEEEEEEEEEEERLDGRDEGSSSPEASSVFDTSVADASWATAATHEVEAATEPLLLPHQLPTRLTREQMREVEVLRLRLGLASYKVRTGQTGIALRDLQARPLRRGGGSAWVV</sequence>
<evidence type="ECO:0000256" key="3">
    <source>
        <dbReference type="ARBA" id="ARBA00006922"/>
    </source>
</evidence>
<evidence type="ECO:0000256" key="9">
    <source>
        <dbReference type="SAM" id="MobiDB-lite"/>
    </source>
</evidence>
<dbReference type="Pfam" id="PF08528">
    <property type="entry name" value="Whi5"/>
    <property type="match status" value="1"/>
</dbReference>
<reference evidence="10 11" key="1">
    <citation type="journal article" date="2015" name="BMC Genomics">
        <title>Insights from the genome of Ophiocordyceps polyrhachis-furcata to pathogenicity and host specificity in insect fungi.</title>
        <authorList>
            <person name="Wichadakul D."/>
            <person name="Kobmoo N."/>
            <person name="Ingsriswang S."/>
            <person name="Tangphatsornruang S."/>
            <person name="Chantasingh D."/>
            <person name="Luangsa-ard J.J."/>
            <person name="Eurwilaichitr L."/>
        </authorList>
    </citation>
    <scope>NUCLEOTIDE SEQUENCE [LARGE SCALE GENOMIC DNA]</scope>
    <source>
        <strain evidence="10 11">BCC 54312</strain>
    </source>
</reference>
<dbReference type="EMBL" id="LKCN02000003">
    <property type="protein sequence ID" value="RCI15302.1"/>
    <property type="molecule type" value="Genomic_DNA"/>
</dbReference>
<evidence type="ECO:0000256" key="2">
    <source>
        <dbReference type="ARBA" id="ARBA00004496"/>
    </source>
</evidence>
<keyword evidence="7" id="KW-0804">Transcription</keyword>
<evidence type="ECO:0000256" key="5">
    <source>
        <dbReference type="ARBA" id="ARBA00022491"/>
    </source>
</evidence>
<organism evidence="10 11">
    <name type="scientific">Ophiocordyceps polyrhachis-furcata BCC 54312</name>
    <dbReference type="NCBI Taxonomy" id="1330021"/>
    <lineage>
        <taxon>Eukaryota</taxon>
        <taxon>Fungi</taxon>
        <taxon>Dikarya</taxon>
        <taxon>Ascomycota</taxon>
        <taxon>Pezizomycotina</taxon>
        <taxon>Sordariomycetes</taxon>
        <taxon>Hypocreomycetidae</taxon>
        <taxon>Hypocreales</taxon>
        <taxon>Ophiocordycipitaceae</taxon>
        <taxon>Ophiocordyceps</taxon>
    </lineage>
</organism>
<feature type="compositionally biased region" description="Acidic residues" evidence="9">
    <location>
        <begin position="85"/>
        <end position="101"/>
    </location>
</feature>
<evidence type="ECO:0000256" key="1">
    <source>
        <dbReference type="ARBA" id="ARBA00004123"/>
    </source>
</evidence>
<evidence type="ECO:0000256" key="8">
    <source>
        <dbReference type="ARBA" id="ARBA00023242"/>
    </source>
</evidence>
<comment type="similarity">
    <text evidence="3">Belongs to the WHI5/NRM1 family.</text>
</comment>
<feature type="compositionally biased region" description="Polar residues" evidence="9">
    <location>
        <begin position="109"/>
        <end position="118"/>
    </location>
</feature>
<dbReference type="AlphaFoldDB" id="A0A367LM19"/>
<keyword evidence="8" id="KW-0539">Nucleus</keyword>
<keyword evidence="4" id="KW-0963">Cytoplasm</keyword>
<dbReference type="GO" id="GO:0005634">
    <property type="term" value="C:nucleus"/>
    <property type="evidence" value="ECO:0007669"/>
    <property type="project" value="UniProtKB-SubCell"/>
</dbReference>
<proteinExistence type="inferred from homology"/>
<accession>A0A367LM19</accession>
<comment type="caution">
    <text evidence="10">The sequence shown here is derived from an EMBL/GenBank/DDBJ whole genome shotgun (WGS) entry which is preliminary data.</text>
</comment>
<keyword evidence="6" id="KW-0805">Transcription regulation</keyword>
<dbReference type="InterPro" id="IPR013734">
    <property type="entry name" value="TF_Nrm1/Whi5"/>
</dbReference>
<evidence type="ECO:0000256" key="6">
    <source>
        <dbReference type="ARBA" id="ARBA00023015"/>
    </source>
</evidence>
<evidence type="ECO:0000313" key="10">
    <source>
        <dbReference type="EMBL" id="RCI15302.1"/>
    </source>
</evidence>
<evidence type="ECO:0000313" key="11">
    <source>
        <dbReference type="Proteomes" id="UP000253664"/>
    </source>
</evidence>
<keyword evidence="11" id="KW-1185">Reference proteome</keyword>
<feature type="region of interest" description="Disordered" evidence="9">
    <location>
        <begin position="1"/>
        <end position="118"/>
    </location>
</feature>
<keyword evidence="5" id="KW-0678">Repressor</keyword>
<protein>
    <submittedName>
        <fullName evidence="10">Uncharacterized protein</fullName>
    </submittedName>
</protein>
<evidence type="ECO:0000256" key="4">
    <source>
        <dbReference type="ARBA" id="ARBA00022490"/>
    </source>
</evidence>
<comment type="subcellular location">
    <subcellularLocation>
        <location evidence="2">Cytoplasm</location>
    </subcellularLocation>
    <subcellularLocation>
        <location evidence="1">Nucleus</location>
    </subcellularLocation>
</comment>
<name>A0A367LM19_9HYPO</name>
<dbReference type="OrthoDB" id="5345625at2759"/>
<feature type="compositionally biased region" description="Polar residues" evidence="9">
    <location>
        <begin position="20"/>
        <end position="37"/>
    </location>
</feature>